<dbReference type="EMBL" id="KB822717">
    <property type="protein sequence ID" value="ETN43948.1"/>
    <property type="molecule type" value="Genomic_DNA"/>
</dbReference>
<dbReference type="GO" id="GO:0030245">
    <property type="term" value="P:cellulose catabolic process"/>
    <property type="evidence" value="ECO:0007669"/>
    <property type="project" value="UniProtKB-UniRule"/>
</dbReference>
<comment type="domain">
    <text evidence="5">Has a modular structure: an endo-beta-1,4-glucanase catalytic module at the N-terminus, a linker rich in serines and threonines, and a C-terminal carbohydrate-binding module (CBM).</text>
</comment>
<evidence type="ECO:0000256" key="2">
    <source>
        <dbReference type="ARBA" id="ARBA00004613"/>
    </source>
</evidence>
<comment type="catalytic activity">
    <reaction evidence="5">
        <text>[(1-&gt;4)-beta-D-glucosyl]n+m + reduced acceptor + O2 = 4-dehydro-beta-D-glucosyl-[(1-&gt;4)-beta-D-glucosyl]n-1 + [(1-&gt;4)-beta-D-glucosyl]m + acceptor + H2O.</text>
        <dbReference type="EC" id="1.14.99.56"/>
    </reaction>
</comment>
<feature type="region of interest" description="Disordered" evidence="6">
    <location>
        <begin position="292"/>
        <end position="348"/>
    </location>
</feature>
<keyword evidence="10" id="KW-1185">Reference proteome</keyword>
<dbReference type="Gene3D" id="2.70.50.70">
    <property type="match status" value="1"/>
</dbReference>
<feature type="chain" id="PRO_5004824164" description="AA9 family lytic polysaccharide monooxygenase" evidence="7">
    <location>
        <begin position="20"/>
        <end position="348"/>
    </location>
</feature>
<keyword evidence="7" id="KW-0732">Signal</keyword>
<dbReference type="HOGENOM" id="CLU_031730_4_0_1"/>
<accession>W2S7D9</accession>
<dbReference type="RefSeq" id="XP_008713970.1">
    <property type="nucleotide sequence ID" value="XM_008715748.1"/>
</dbReference>
<comment type="cofactor">
    <cofactor evidence="1">
        <name>Cu(2+)</name>
        <dbReference type="ChEBI" id="CHEBI:29036"/>
    </cofactor>
</comment>
<evidence type="ECO:0000259" key="8">
    <source>
        <dbReference type="Pfam" id="PF03443"/>
    </source>
</evidence>
<dbReference type="InterPro" id="IPR049892">
    <property type="entry name" value="AA9"/>
</dbReference>
<dbReference type="GeneID" id="19978418"/>
<evidence type="ECO:0000313" key="9">
    <source>
        <dbReference type="EMBL" id="ETN43948.1"/>
    </source>
</evidence>
<dbReference type="GO" id="GO:0005576">
    <property type="term" value="C:extracellular region"/>
    <property type="evidence" value="ECO:0007669"/>
    <property type="project" value="UniProtKB-SubCell"/>
</dbReference>
<dbReference type="GO" id="GO:0030248">
    <property type="term" value="F:cellulose binding"/>
    <property type="evidence" value="ECO:0007669"/>
    <property type="project" value="UniProtKB-UniRule"/>
</dbReference>
<organism evidence="9 10">
    <name type="scientific">Cyphellophora europaea (strain CBS 101466)</name>
    <name type="common">Phialophora europaea</name>
    <dbReference type="NCBI Taxonomy" id="1220924"/>
    <lineage>
        <taxon>Eukaryota</taxon>
        <taxon>Fungi</taxon>
        <taxon>Dikarya</taxon>
        <taxon>Ascomycota</taxon>
        <taxon>Pezizomycotina</taxon>
        <taxon>Eurotiomycetes</taxon>
        <taxon>Chaetothyriomycetidae</taxon>
        <taxon>Chaetothyriales</taxon>
        <taxon>Cyphellophoraceae</taxon>
        <taxon>Cyphellophora</taxon>
    </lineage>
</organism>
<dbReference type="VEuPathDB" id="FungiDB:HMPREF1541_11079"/>
<evidence type="ECO:0000256" key="6">
    <source>
        <dbReference type="SAM" id="MobiDB-lite"/>
    </source>
</evidence>
<keyword evidence="5" id="KW-0136">Cellulose degradation</keyword>
<evidence type="ECO:0000313" key="10">
    <source>
        <dbReference type="Proteomes" id="UP000030752"/>
    </source>
</evidence>
<dbReference type="CDD" id="cd21175">
    <property type="entry name" value="LPMO_AA9"/>
    <property type="match status" value="1"/>
</dbReference>
<sequence length="348" mass="37158">MKAFTTLSALLSAAGLAQAHYTFDRLVVNGQETRSWEYIRENTRTEKYMPTKFKNTIGKVTPNDADFRCNEGSFTNAGKTKVYEVAPGDELSMILAYGARMEHPGPAQIYMSKAPGSVVQYEGEGDWFKIKDETVCGSTADGLQDTDWCTWGKDRLTFTIPDGTPAGEYLVRAEHVGLHRAHVDETEFYYACAQVKVSGSGNGTPSPLVKFPGAYKATDPGIAFSIWAGKTEYPYHIGPDVWAGGSSGSTGNNSTPEQPDAPVPSPGQFFPSSSVLAASSVSGGAPTTLATSITSSAPSVTATEDENLEAFPTVRDDGPGASSPTPGATPTYPGPRRPKILECVERDE</sequence>
<dbReference type="InParanoid" id="W2S7D9"/>
<protein>
    <recommendedName>
        <fullName evidence="5">AA9 family lytic polysaccharide monooxygenase</fullName>
        <ecNumber evidence="5">1.14.99.56</ecNumber>
    </recommendedName>
    <alternativeName>
        <fullName evidence="5">Endo-beta-1,4-glucanase</fullName>
    </alternativeName>
    <alternativeName>
        <fullName evidence="5">Glycosyl hydrolase 61 family protein</fullName>
    </alternativeName>
</protein>
<evidence type="ECO:0000256" key="7">
    <source>
        <dbReference type="SAM" id="SignalP"/>
    </source>
</evidence>
<dbReference type="Pfam" id="PF03443">
    <property type="entry name" value="AA9"/>
    <property type="match status" value="1"/>
</dbReference>
<evidence type="ECO:0000256" key="5">
    <source>
        <dbReference type="RuleBase" id="RU368122"/>
    </source>
</evidence>
<comment type="subcellular location">
    <subcellularLocation>
        <location evidence="2 5">Secreted</location>
    </subcellularLocation>
</comment>
<dbReference type="GO" id="GO:0008810">
    <property type="term" value="F:cellulase activity"/>
    <property type="evidence" value="ECO:0007669"/>
    <property type="project" value="UniProtKB-UniRule"/>
</dbReference>
<feature type="compositionally biased region" description="Low complexity" evidence="6">
    <location>
        <begin position="319"/>
        <end position="331"/>
    </location>
</feature>
<dbReference type="EC" id="1.14.99.56" evidence="5"/>
<dbReference type="Proteomes" id="UP000030752">
    <property type="component" value="Unassembled WGS sequence"/>
</dbReference>
<dbReference type="AlphaFoldDB" id="W2S7D9"/>
<dbReference type="STRING" id="1220924.W2S7D9"/>
<evidence type="ECO:0000256" key="3">
    <source>
        <dbReference type="ARBA" id="ARBA00022525"/>
    </source>
</evidence>
<name>W2S7D9_CYPE1</name>
<dbReference type="OrthoDB" id="3496539at2759"/>
<feature type="compositionally biased region" description="Polar residues" evidence="6">
    <location>
        <begin position="292"/>
        <end position="302"/>
    </location>
</feature>
<dbReference type="eggNOG" id="ENOG502SING">
    <property type="taxonomic scope" value="Eukaryota"/>
</dbReference>
<feature type="domain" description="Auxiliary Activity family 9 catalytic" evidence="8">
    <location>
        <begin position="20"/>
        <end position="231"/>
    </location>
</feature>
<reference evidence="9 10" key="1">
    <citation type="submission" date="2013-03" db="EMBL/GenBank/DDBJ databases">
        <title>The Genome Sequence of Phialophora europaea CBS 101466.</title>
        <authorList>
            <consortium name="The Broad Institute Genomics Platform"/>
            <person name="Cuomo C."/>
            <person name="de Hoog S."/>
            <person name="Gorbushina A."/>
            <person name="Walker B."/>
            <person name="Young S.K."/>
            <person name="Zeng Q."/>
            <person name="Gargeya S."/>
            <person name="Fitzgerald M."/>
            <person name="Haas B."/>
            <person name="Abouelleil A."/>
            <person name="Allen A.W."/>
            <person name="Alvarado L."/>
            <person name="Arachchi H.M."/>
            <person name="Berlin A.M."/>
            <person name="Chapman S.B."/>
            <person name="Gainer-Dewar J."/>
            <person name="Goldberg J."/>
            <person name="Griggs A."/>
            <person name="Gujja S."/>
            <person name="Hansen M."/>
            <person name="Howarth C."/>
            <person name="Imamovic A."/>
            <person name="Ireland A."/>
            <person name="Larimer J."/>
            <person name="McCowan C."/>
            <person name="Murphy C."/>
            <person name="Pearson M."/>
            <person name="Poon T.W."/>
            <person name="Priest M."/>
            <person name="Roberts A."/>
            <person name="Saif S."/>
            <person name="Shea T."/>
            <person name="Sisk P."/>
            <person name="Sykes S."/>
            <person name="Wortman J."/>
            <person name="Nusbaum C."/>
            <person name="Birren B."/>
        </authorList>
    </citation>
    <scope>NUCLEOTIDE SEQUENCE [LARGE SCALE GENOMIC DNA]</scope>
    <source>
        <strain evidence="9 10">CBS 101466</strain>
    </source>
</reference>
<dbReference type="PANTHER" id="PTHR33353">
    <property type="entry name" value="PUTATIVE (AFU_ORTHOLOGUE AFUA_1G12560)-RELATED"/>
    <property type="match status" value="1"/>
</dbReference>
<comment type="function">
    <text evidence="5">Lytic polysaccharide monooxygenase (LMPO) that depolymerizes crystalline and amorphous polysaccharides via the oxidation of scissile alpha- or beta-(1-4)-glycosidic bonds, yielding C1 and/or C4 oxidation products. Catalysis by LPMOs requires the reduction of the active-site copper from Cu(II) to Cu(I) by a reducing agent and H(2)O(2) or O(2) as a cosubstrate.</text>
</comment>
<feature type="region of interest" description="Disordered" evidence="6">
    <location>
        <begin position="244"/>
        <end position="270"/>
    </location>
</feature>
<keyword evidence="4 5" id="KW-1015">Disulfide bond</keyword>
<keyword evidence="5" id="KW-0119">Carbohydrate metabolism</keyword>
<dbReference type="InterPro" id="IPR005103">
    <property type="entry name" value="AA9_LPMO"/>
</dbReference>
<feature type="signal peptide" evidence="7">
    <location>
        <begin position="1"/>
        <end position="19"/>
    </location>
</feature>
<keyword evidence="3 5" id="KW-0964">Secreted</keyword>
<proteinExistence type="predicted"/>
<evidence type="ECO:0000256" key="4">
    <source>
        <dbReference type="ARBA" id="ARBA00023157"/>
    </source>
</evidence>
<evidence type="ECO:0000256" key="1">
    <source>
        <dbReference type="ARBA" id="ARBA00001973"/>
    </source>
</evidence>
<keyword evidence="5" id="KW-0624">Polysaccharide degradation</keyword>
<gene>
    <name evidence="9" type="ORF">HMPREF1541_11079</name>
</gene>
<dbReference type="PANTHER" id="PTHR33353:SF2">
    <property type="entry name" value="ENDO-BETA-1,4-GLUCANASE D"/>
    <property type="match status" value="1"/>
</dbReference>
<feature type="compositionally biased region" description="Basic and acidic residues" evidence="6">
    <location>
        <begin position="339"/>
        <end position="348"/>
    </location>
</feature>